<proteinExistence type="predicted"/>
<protein>
    <submittedName>
        <fullName evidence="2">Uncharacterized protein</fullName>
    </submittedName>
</protein>
<sequence length="223" mass="25492">MGRCQNGAAYVDNKIPDYTPVVPQPAKKKNYLQPTQRPIEAVRSSFTALDVENLASQLYEDSGLLMRGNVIHDLYDPTSTDPSGTLLLENQEKDDIDEFDYKSLSYEEKKLLLQRLIEAEEKGFSPIKEPDTPSSSDSSLGPSPPYKPKRFRNQKRSKSISITPPRLRKPQDSKQVSKHQKSKPKSPESSRKPKRSSSPRSRRIDNGTSHQRHDRSNRCERRR</sequence>
<feature type="compositionally biased region" description="Basic and acidic residues" evidence="1">
    <location>
        <begin position="214"/>
        <end position="223"/>
    </location>
</feature>
<organism evidence="2 3">
    <name type="scientific">Thelohanellus kitauei</name>
    <name type="common">Myxosporean</name>
    <dbReference type="NCBI Taxonomy" id="669202"/>
    <lineage>
        <taxon>Eukaryota</taxon>
        <taxon>Metazoa</taxon>
        <taxon>Cnidaria</taxon>
        <taxon>Myxozoa</taxon>
        <taxon>Myxosporea</taxon>
        <taxon>Bivalvulida</taxon>
        <taxon>Platysporina</taxon>
        <taxon>Myxobolidae</taxon>
        <taxon>Thelohanellus</taxon>
    </lineage>
</organism>
<feature type="compositionally biased region" description="Low complexity" evidence="1">
    <location>
        <begin position="132"/>
        <end position="141"/>
    </location>
</feature>
<comment type="caution">
    <text evidence="2">The sequence shown here is derived from an EMBL/GenBank/DDBJ whole genome shotgun (WGS) entry which is preliminary data.</text>
</comment>
<reference evidence="2 3" key="1">
    <citation type="journal article" date="2014" name="Genome Biol. Evol.">
        <title>The genome of the myxosporean Thelohanellus kitauei shows adaptations to nutrient acquisition within its fish host.</title>
        <authorList>
            <person name="Yang Y."/>
            <person name="Xiong J."/>
            <person name="Zhou Z."/>
            <person name="Huo F."/>
            <person name="Miao W."/>
            <person name="Ran C."/>
            <person name="Liu Y."/>
            <person name="Zhang J."/>
            <person name="Feng J."/>
            <person name="Wang M."/>
            <person name="Wang M."/>
            <person name="Wang L."/>
            <person name="Yao B."/>
        </authorList>
    </citation>
    <scope>NUCLEOTIDE SEQUENCE [LARGE SCALE GENOMIC DNA]</scope>
    <source>
        <strain evidence="2">Wuqing</strain>
    </source>
</reference>
<dbReference type="EMBL" id="JWZT01004477">
    <property type="protein sequence ID" value="KII64010.1"/>
    <property type="molecule type" value="Genomic_DNA"/>
</dbReference>
<gene>
    <name evidence="2" type="ORF">RF11_08821</name>
</gene>
<feature type="compositionally biased region" description="Basic residues" evidence="1">
    <location>
        <begin position="147"/>
        <end position="158"/>
    </location>
</feature>
<keyword evidence="3" id="KW-1185">Reference proteome</keyword>
<dbReference type="Proteomes" id="UP000031668">
    <property type="component" value="Unassembled WGS sequence"/>
</dbReference>
<evidence type="ECO:0000256" key="1">
    <source>
        <dbReference type="SAM" id="MobiDB-lite"/>
    </source>
</evidence>
<feature type="region of interest" description="Disordered" evidence="1">
    <location>
        <begin position="123"/>
        <end position="223"/>
    </location>
</feature>
<evidence type="ECO:0000313" key="2">
    <source>
        <dbReference type="EMBL" id="KII64010.1"/>
    </source>
</evidence>
<name>A0A0C2MHZ0_THEKT</name>
<dbReference type="OrthoDB" id="10469338at2759"/>
<dbReference type="AlphaFoldDB" id="A0A0C2MHZ0"/>
<feature type="compositionally biased region" description="Basic residues" evidence="1">
    <location>
        <begin position="192"/>
        <end position="201"/>
    </location>
</feature>
<accession>A0A0C2MHZ0</accession>
<evidence type="ECO:0000313" key="3">
    <source>
        <dbReference type="Proteomes" id="UP000031668"/>
    </source>
</evidence>